<dbReference type="Proteomes" id="UP000078292">
    <property type="component" value="Unassembled WGS sequence"/>
</dbReference>
<evidence type="ECO:0000313" key="2">
    <source>
        <dbReference type="EMBL" id="OAV62869.1"/>
    </source>
</evidence>
<keyword evidence="1" id="KW-0812">Transmembrane</keyword>
<name>A0A1B7M2W4_9MICC</name>
<evidence type="ECO:0000313" key="3">
    <source>
        <dbReference type="Proteomes" id="UP000078292"/>
    </source>
</evidence>
<organism evidence="2 3">
    <name type="scientific">Enteractinococcus helveticum</name>
    <dbReference type="NCBI Taxonomy" id="1837282"/>
    <lineage>
        <taxon>Bacteria</taxon>
        <taxon>Bacillati</taxon>
        <taxon>Actinomycetota</taxon>
        <taxon>Actinomycetes</taxon>
        <taxon>Micrococcales</taxon>
        <taxon>Micrococcaceae</taxon>
    </lineage>
</organism>
<gene>
    <name evidence="2" type="ORF">A6F49_04210</name>
</gene>
<evidence type="ECO:0000256" key="1">
    <source>
        <dbReference type="SAM" id="Phobius"/>
    </source>
</evidence>
<keyword evidence="3" id="KW-1185">Reference proteome</keyword>
<feature type="transmembrane region" description="Helical" evidence="1">
    <location>
        <begin position="58"/>
        <end position="77"/>
    </location>
</feature>
<feature type="transmembrane region" description="Helical" evidence="1">
    <location>
        <begin position="130"/>
        <end position="149"/>
    </location>
</feature>
<comment type="caution">
    <text evidence="2">The sequence shown here is derived from an EMBL/GenBank/DDBJ whole genome shotgun (WGS) entry which is preliminary data.</text>
</comment>
<feature type="transmembrane region" description="Helical" evidence="1">
    <location>
        <begin position="98"/>
        <end position="118"/>
    </location>
</feature>
<sequence length="150" mass="16850">MDMGLTTQRHLWAALGSALVLAALIVLGSVALQSQGLPRPWEVDGTHRHVVHNLNSLYAWLAGSALVVGLLGLFTLVAGRPAQWSRFPGRPRGRAYRLWLIALAIGIFITMWLPWWAFMQWSDPMTGPSMTLLFFASVTAVQLTLWWWIR</sequence>
<dbReference type="AlphaFoldDB" id="A0A1B7M2W4"/>
<dbReference type="EMBL" id="LXEY01000007">
    <property type="protein sequence ID" value="OAV62869.1"/>
    <property type="molecule type" value="Genomic_DNA"/>
</dbReference>
<reference evidence="2 3" key="1">
    <citation type="submission" date="2016-04" db="EMBL/GenBank/DDBJ databases">
        <title>First whole genome shotgun sequence of the bacterium Enteractinococcus sp. strain UASWS1574.</title>
        <authorList>
            <person name="Crovadore J."/>
            <person name="Chablais R."/>
            <person name="Lefort F."/>
        </authorList>
    </citation>
    <scope>NUCLEOTIDE SEQUENCE [LARGE SCALE GENOMIC DNA]</scope>
    <source>
        <strain evidence="2 3">UASWS1574</strain>
    </source>
</reference>
<accession>A0A1B7M2W4</accession>
<keyword evidence="1" id="KW-1133">Transmembrane helix</keyword>
<protein>
    <submittedName>
        <fullName evidence="2">Uncharacterized protein</fullName>
    </submittedName>
</protein>
<proteinExistence type="predicted"/>
<keyword evidence="1" id="KW-0472">Membrane</keyword>